<dbReference type="EMBL" id="JALBCA010000232">
    <property type="protein sequence ID" value="KAI2381209.1"/>
    <property type="molecule type" value="Genomic_DNA"/>
</dbReference>
<organism evidence="1">
    <name type="scientific">Ophidiomyces ophidiicola</name>
    <dbReference type="NCBI Taxonomy" id="1387563"/>
    <lineage>
        <taxon>Eukaryota</taxon>
        <taxon>Fungi</taxon>
        <taxon>Dikarya</taxon>
        <taxon>Ascomycota</taxon>
        <taxon>Pezizomycotina</taxon>
        <taxon>Eurotiomycetes</taxon>
        <taxon>Eurotiomycetidae</taxon>
        <taxon>Onygenales</taxon>
        <taxon>Onygenaceae</taxon>
        <taxon>Ophidiomyces</taxon>
    </lineage>
</organism>
<sequence>MNSDNMQPDLGKRRIRAREMRRLIKKTTLTDQQAHFILKEMEKSNSLHVQDPNLVGQFVTASWLTDEEAAEVLWMSIFSRLCVSIFRRWPSANHFTLAYENSTTSSVTCHLPIFGTRLTIDFNNLRPENGDVSILTPGSKLYSESNSVSQLSEMYGTLGFIITIDSAGDTKHVLATVSHVIGDSGRHLYVKSNGELLQLTTIPQCDRLGGRPKFRRDWLIDRPVLDEICFLDIPEMFASNFIPCVLGDVNCHELAGLPSNIADADIEIKRSPSAMNIDCFREWVKNNSPVEVHKIGASTGRTSGLLVEILHNRRGLKQKLPSRRRRRMANSSSSESSSSSSSSELDETPAYLLRIKWKNAYDSFSAPGDSGSLVFAEINRKIIPLGIHYGSDSDESYAYLLYSWFSEIELVLDCDAYFCNPAKCSSDIT</sequence>
<name>A0ACB8UMR0_9EURO</name>
<evidence type="ECO:0000313" key="1">
    <source>
        <dbReference type="EMBL" id="KAI2381209.1"/>
    </source>
</evidence>
<gene>
    <name evidence="1" type="ORF">LOY88_006821</name>
</gene>
<accession>A0ACB8UMR0</accession>
<comment type="caution">
    <text evidence="1">The sequence shown here is derived from an EMBL/GenBank/DDBJ whole genome shotgun (WGS) entry which is preliminary data.</text>
</comment>
<proteinExistence type="predicted"/>
<reference evidence="1" key="1">
    <citation type="journal article" date="2022" name="bioRxiv">
        <title>Population genetic analysis of Ophidiomyces ophidiicola, the causative agent of snake fungal disease, indicates recent introductions to the USA.</title>
        <authorList>
            <person name="Ladner J.T."/>
            <person name="Palmer J.M."/>
            <person name="Ettinger C.L."/>
            <person name="Stajich J.E."/>
            <person name="Farrell T.M."/>
            <person name="Glorioso B.M."/>
            <person name="Lawson B."/>
            <person name="Price S.J."/>
            <person name="Stengle A.G."/>
            <person name="Grear D.A."/>
            <person name="Lorch J.M."/>
        </authorList>
    </citation>
    <scope>NUCLEOTIDE SEQUENCE</scope>
    <source>
        <strain evidence="1">NWHC 24266-5</strain>
    </source>
</reference>
<protein>
    <submittedName>
        <fullName evidence="1">Uncharacterized protein</fullName>
    </submittedName>
</protein>